<feature type="signal peptide" evidence="1">
    <location>
        <begin position="1"/>
        <end position="19"/>
    </location>
</feature>
<accession>A0A0N0RTS0</accession>
<evidence type="ECO:0000313" key="4">
    <source>
        <dbReference type="Proteomes" id="UP000053831"/>
    </source>
</evidence>
<dbReference type="CDD" id="cd23668">
    <property type="entry name" value="GH55_beta13glucanase-like"/>
    <property type="match status" value="1"/>
</dbReference>
<proteinExistence type="predicted"/>
<feature type="chain" id="PRO_5005857815" evidence="1">
    <location>
        <begin position="20"/>
        <end position="772"/>
    </location>
</feature>
<evidence type="ECO:0000259" key="2">
    <source>
        <dbReference type="Pfam" id="PF12708"/>
    </source>
</evidence>
<sequence>MWAASWLLGLAAIAAGSPALNVPTERDSALKKPTSYWFESIQHNGFSPFIPNGEKWTVFRNVKTDFGAKGDGVTDDSAAIQAAIDFANSIPSRNSTALGTTGAPALVYIPGGKYLLSKPLHSYVNTVVMGDPTDKPVLMASRDFQDPFLYYGYDANYGTTINFYIGLKNLVLDSTLVPLSHNITLLNWAVSQAVQLTNVVFNMPLGGVAHTGLSMPEGGSPLIMNDLVFQGGSVGIRMNEQQYHFKGITFKNMDIGLKLDKLFEGTGQGLDFESCKVGIETTNNNTGFFALIDSTAKNTKTVWNAAASPFAQGSIVIENLRVDGCDSTVVAGGRQVLKGSVLPGHAWIWGNVYGSQHGDRAEGKLYTTHRPLRLIDGSGSYHAVKPPTFEEFDISNVINAKTVHGFPVAGDGVTDDTKNLQRIINDAAGKKVIFLPHGTYIVTDTLYIPPGTRLYGEVWSAISARGSKFANEHKPVPMVQVGRPGQFGVAQFVDLLFTVADILPGCKLVEVNMAGIKAGDVGFWNSHFRIGGANGSKVQTNCSDPGTCKAARMCAHLTKTSSSYWENSWCWSADHDLDKNNAANPSTAGGFLVESVLGTWMVGIGSEHNALYQMNIYKAIDVFLGFQQSETAYWQGNNSGYLTPAPWSGSLLPSDPDWSWCAADDAQCRMGVYQRITDSLNVNVYGSGFWTFFNGINRNGCTTPCQENGVIYSGNAELYSFGISTHNVRSLVLEKYRGKMQPAGTQLENSGGWQSGGGVMAAYLRQGGFGLF</sequence>
<dbReference type="Gene3D" id="2.160.20.10">
    <property type="entry name" value="Single-stranded right-handed beta-helix, Pectin lyase-like"/>
    <property type="match status" value="2"/>
</dbReference>
<reference evidence="3 4" key="1">
    <citation type="submission" date="2015-07" db="EMBL/GenBank/DDBJ databases">
        <title>The genome of the fungus Escovopsis weberi, a specialized disease agent of ant agriculture.</title>
        <authorList>
            <person name="de Man T.J."/>
            <person name="Stajich J.E."/>
            <person name="Kubicek C.P."/>
            <person name="Chenthamara K."/>
            <person name="Atanasova L."/>
            <person name="Druzhinina I.S."/>
            <person name="Birnbaum S."/>
            <person name="Barribeau S.M."/>
            <person name="Teiling C."/>
            <person name="Suen G."/>
            <person name="Currie C."/>
            <person name="Gerardo N.M."/>
        </authorList>
    </citation>
    <scope>NUCLEOTIDE SEQUENCE [LARGE SCALE GENOMIC DNA]</scope>
</reference>
<evidence type="ECO:0000256" key="1">
    <source>
        <dbReference type="SAM" id="SignalP"/>
    </source>
</evidence>
<dbReference type="InterPro" id="IPR011050">
    <property type="entry name" value="Pectin_lyase_fold/virulence"/>
</dbReference>
<name>A0A0N0RTS0_ESCWE</name>
<protein>
    <submittedName>
        <fullName evidence="3">Glucan 1</fullName>
    </submittedName>
</protein>
<dbReference type="EMBL" id="LGSR01000013">
    <property type="protein sequence ID" value="KOS20845.1"/>
    <property type="molecule type" value="Genomic_DNA"/>
</dbReference>
<dbReference type="InterPro" id="IPR012334">
    <property type="entry name" value="Pectin_lyas_fold"/>
</dbReference>
<dbReference type="InterPro" id="IPR024535">
    <property type="entry name" value="RHGA/B-epi-like_pectate_lyase"/>
</dbReference>
<dbReference type="STRING" id="150374.A0A0N0RTS0"/>
<dbReference type="AlphaFoldDB" id="A0A0N0RTS0"/>
<dbReference type="FunFam" id="2.160.20.10:FF:000049">
    <property type="entry name" value="Putative exo-beta-1,3-glucanase"/>
    <property type="match status" value="1"/>
</dbReference>
<organism evidence="3 4">
    <name type="scientific">Escovopsis weberi</name>
    <dbReference type="NCBI Taxonomy" id="150374"/>
    <lineage>
        <taxon>Eukaryota</taxon>
        <taxon>Fungi</taxon>
        <taxon>Dikarya</taxon>
        <taxon>Ascomycota</taxon>
        <taxon>Pezizomycotina</taxon>
        <taxon>Sordariomycetes</taxon>
        <taxon>Hypocreomycetidae</taxon>
        <taxon>Hypocreales</taxon>
        <taxon>Hypocreaceae</taxon>
        <taxon>Escovopsis</taxon>
    </lineage>
</organism>
<dbReference type="Pfam" id="PF12708">
    <property type="entry name" value="Pect-lyase_RHGA_epim"/>
    <property type="match status" value="2"/>
</dbReference>
<dbReference type="Proteomes" id="UP000053831">
    <property type="component" value="Unassembled WGS sequence"/>
</dbReference>
<feature type="domain" description="Rhamnogalacturonase A/B/Epimerase-like pectate lyase" evidence="2">
    <location>
        <begin position="405"/>
        <end position="461"/>
    </location>
</feature>
<evidence type="ECO:0000313" key="3">
    <source>
        <dbReference type="EMBL" id="KOS20845.1"/>
    </source>
</evidence>
<dbReference type="InterPro" id="IPR039279">
    <property type="entry name" value="QRT3-like"/>
</dbReference>
<comment type="caution">
    <text evidence="3">The sequence shown here is derived from an EMBL/GenBank/DDBJ whole genome shotgun (WGS) entry which is preliminary data.</text>
</comment>
<gene>
    <name evidence="3" type="ORF">ESCO_004548</name>
</gene>
<keyword evidence="4" id="KW-1185">Reference proteome</keyword>
<feature type="domain" description="Rhamnogalacturonase A/B/Epimerase-like pectate lyase" evidence="2">
    <location>
        <begin position="59"/>
        <end position="280"/>
    </location>
</feature>
<keyword evidence="1" id="KW-0732">Signal</keyword>
<dbReference type="SUPFAM" id="SSF51126">
    <property type="entry name" value="Pectin lyase-like"/>
    <property type="match status" value="2"/>
</dbReference>
<dbReference type="GO" id="GO:0004650">
    <property type="term" value="F:polygalacturonase activity"/>
    <property type="evidence" value="ECO:0007669"/>
    <property type="project" value="InterPro"/>
</dbReference>
<dbReference type="PANTHER" id="PTHR33928:SF2">
    <property type="entry name" value="PECTATE LYASE SUPERFAMILY PROTEIN DOMAIN-CONTAINING PROTEIN-RELATED"/>
    <property type="match status" value="1"/>
</dbReference>
<dbReference type="PANTHER" id="PTHR33928">
    <property type="entry name" value="POLYGALACTURONASE QRT3"/>
    <property type="match status" value="1"/>
</dbReference>
<dbReference type="OrthoDB" id="1046782at2759"/>